<proteinExistence type="predicted"/>
<organism evidence="1 2">
    <name type="scientific">Candidatus Dojkabacteria bacterium</name>
    <dbReference type="NCBI Taxonomy" id="2099670"/>
    <lineage>
        <taxon>Bacteria</taxon>
        <taxon>Candidatus Dojkabacteria</taxon>
    </lineage>
</organism>
<evidence type="ECO:0008006" key="3">
    <source>
        <dbReference type="Google" id="ProtNLM"/>
    </source>
</evidence>
<reference evidence="1 2" key="1">
    <citation type="journal article" date="2020" name="Biotechnol. Biofuels">
        <title>New insights from the biogas microbiome by comprehensive genome-resolved metagenomics of nearly 1600 species originating from multiple anaerobic digesters.</title>
        <authorList>
            <person name="Campanaro S."/>
            <person name="Treu L."/>
            <person name="Rodriguez-R L.M."/>
            <person name="Kovalovszki A."/>
            <person name="Ziels R.M."/>
            <person name="Maus I."/>
            <person name="Zhu X."/>
            <person name="Kougias P.G."/>
            <person name="Basile A."/>
            <person name="Luo G."/>
            <person name="Schluter A."/>
            <person name="Konstantinidis K.T."/>
            <person name="Angelidaki I."/>
        </authorList>
    </citation>
    <scope>NUCLEOTIDE SEQUENCE [LARGE SCALE GENOMIC DNA]</scope>
    <source>
        <strain evidence="1">AS06rmzACSIP_65</strain>
    </source>
</reference>
<dbReference type="EMBL" id="JAAZBX010000001">
    <property type="protein sequence ID" value="NLD25027.1"/>
    <property type="molecule type" value="Genomic_DNA"/>
</dbReference>
<evidence type="ECO:0000313" key="2">
    <source>
        <dbReference type="Proteomes" id="UP000545876"/>
    </source>
</evidence>
<dbReference type="SUPFAM" id="SSF52540">
    <property type="entry name" value="P-loop containing nucleoside triphosphate hydrolases"/>
    <property type="match status" value="1"/>
</dbReference>
<gene>
    <name evidence="1" type="ORF">GX656_00040</name>
</gene>
<name>A0A847CXX0_9BACT</name>
<dbReference type="Proteomes" id="UP000545876">
    <property type="component" value="Unassembled WGS sequence"/>
</dbReference>
<sequence length="337" mass="38313">MENSDYRTICLEGGDQVGKADATNNLFLGLEKLNINLTPSSFPIYSTPIGASIRLLLKEGCPEEILPLENSLEARMALFALNRLEFMAVLLTEPKYSENFLLLDRSPFSNALTISYGLTSLENCNENDLMKYITMSLDLDSLMISKLGLGRCIVQLQSKRKSWENVRMEQGDQYEREEVQEKCDTVYEMYKGVVGPGWHQVVTKNEFGWRGKGEIYEDILEIIRATYGEMNNIKNGINQPLGFSEITETLYPEATFDNAKLEVYQTALKDNNKNEMYESAVILGKQVATSCAKVNISDKEVRSEFRRILINVPETVNILRYFLGDIFVEKLLKGLEI</sequence>
<protein>
    <recommendedName>
        <fullName evidence="3">Thymidylate kinase-like domain-containing protein</fullName>
    </recommendedName>
</protein>
<accession>A0A847CXX0</accession>
<evidence type="ECO:0000313" key="1">
    <source>
        <dbReference type="EMBL" id="NLD25027.1"/>
    </source>
</evidence>
<dbReference type="Gene3D" id="3.40.50.300">
    <property type="entry name" value="P-loop containing nucleotide triphosphate hydrolases"/>
    <property type="match status" value="1"/>
</dbReference>
<comment type="caution">
    <text evidence="1">The sequence shown here is derived from an EMBL/GenBank/DDBJ whole genome shotgun (WGS) entry which is preliminary data.</text>
</comment>
<dbReference type="AlphaFoldDB" id="A0A847CXX0"/>
<dbReference type="InterPro" id="IPR027417">
    <property type="entry name" value="P-loop_NTPase"/>
</dbReference>